<sequence length="190" mass="20733">MAWAVPHARKRRILQPNPEPMTYLIAVLRDRPTVEAACAALAETGWSSDFWSVVGEGWESSDRFGLLNPKQRSRQRVRWMATWLVPFGFAGGLVFSKITGLETFAWAGPVGNDLVGGVLGALSGLMGSAFIGGGFGVGNLSGFDPLPFRNRLEEGKFVLILRGNDAVTTQAWRLLRSVNPESLQTVEESL</sequence>
<accession>A0A0H3K5V8</accession>
<name>A0A0H3K5V8_SYNP6</name>
<dbReference type="PANTHER" id="PTHR36109:SF1">
    <property type="entry name" value="SLR0613 PROTEIN"/>
    <property type="match status" value="1"/>
</dbReference>
<evidence type="ECO:0000313" key="3">
    <source>
        <dbReference type="Proteomes" id="UP000001175"/>
    </source>
</evidence>
<protein>
    <recommendedName>
        <fullName evidence="4">DUF1269 domain-containing protein</fullName>
    </recommendedName>
</protein>
<proteinExistence type="predicted"/>
<dbReference type="KEGG" id="syc:syc2487_d"/>
<organism evidence="2 3">
    <name type="scientific">Synechococcus sp. (strain ATCC 27144 / PCC 6301 / SAUG 1402/1)</name>
    <name type="common">Anacystis nidulans</name>
    <dbReference type="NCBI Taxonomy" id="269084"/>
    <lineage>
        <taxon>Bacteria</taxon>
        <taxon>Bacillati</taxon>
        <taxon>Cyanobacteriota</taxon>
        <taxon>Cyanophyceae</taxon>
        <taxon>Synechococcales</taxon>
        <taxon>Synechococcaceae</taxon>
        <taxon>Synechococcus</taxon>
    </lineage>
</organism>
<reference evidence="2 3" key="1">
    <citation type="journal article" date="2007" name="Photosyn. Res.">
        <title>Complete nucleotide sequence of the freshwater unicellular cyanobacterium Synechococcus elongatus PCC 6301 chromosome: gene content and organization.</title>
        <authorList>
            <person name="Sugita C."/>
            <person name="Ogata K."/>
            <person name="Shikata M."/>
            <person name="Jikuya H."/>
            <person name="Takano J."/>
            <person name="Furumichi M."/>
            <person name="Kanehisa M."/>
            <person name="Omata T."/>
            <person name="Sugiura M."/>
            <person name="Sugita M."/>
        </authorList>
    </citation>
    <scope>NUCLEOTIDE SEQUENCE [LARGE SCALE GENOMIC DNA]</scope>
    <source>
        <strain evidence="3">ATCC 27144 / PCC 6301 / SAUG 1402/1</strain>
    </source>
</reference>
<evidence type="ECO:0008006" key="4">
    <source>
        <dbReference type="Google" id="ProtNLM"/>
    </source>
</evidence>
<dbReference type="AlphaFoldDB" id="A0A0H3K5V8"/>
<keyword evidence="1" id="KW-0472">Membrane</keyword>
<dbReference type="EMBL" id="AP008231">
    <property type="protein sequence ID" value="BAD80677.1"/>
    <property type="molecule type" value="Genomic_DNA"/>
</dbReference>
<feature type="transmembrane region" description="Helical" evidence="1">
    <location>
        <begin position="79"/>
        <end position="98"/>
    </location>
</feature>
<keyword evidence="1" id="KW-1133">Transmembrane helix</keyword>
<keyword evidence="1" id="KW-0812">Transmembrane</keyword>
<gene>
    <name evidence="2" type="ordered locus">syc2487_d</name>
</gene>
<evidence type="ECO:0000313" key="2">
    <source>
        <dbReference type="EMBL" id="BAD80677.1"/>
    </source>
</evidence>
<dbReference type="eggNOG" id="ENOG502ZBMS">
    <property type="taxonomic scope" value="Bacteria"/>
</dbReference>
<dbReference type="InterPro" id="IPR052948">
    <property type="entry name" value="Low_temp-induced_all0457"/>
</dbReference>
<dbReference type="PANTHER" id="PTHR36109">
    <property type="entry name" value="MEMBRANE PROTEIN-RELATED"/>
    <property type="match status" value="1"/>
</dbReference>
<dbReference type="Proteomes" id="UP000001175">
    <property type="component" value="Chromosome"/>
</dbReference>
<feature type="transmembrane region" description="Helical" evidence="1">
    <location>
        <begin position="118"/>
        <end position="141"/>
    </location>
</feature>
<evidence type="ECO:0000256" key="1">
    <source>
        <dbReference type="SAM" id="Phobius"/>
    </source>
</evidence>